<dbReference type="AlphaFoldDB" id="A0A0A8XPM2"/>
<proteinExistence type="predicted"/>
<reference evidence="1" key="2">
    <citation type="journal article" date="2015" name="Data Brief">
        <title>Shoot transcriptome of the giant reed, Arundo donax.</title>
        <authorList>
            <person name="Barrero R.A."/>
            <person name="Guerrero F.D."/>
            <person name="Moolhuijzen P."/>
            <person name="Goolsby J.A."/>
            <person name="Tidwell J."/>
            <person name="Bellgard S.E."/>
            <person name="Bellgard M.I."/>
        </authorList>
    </citation>
    <scope>NUCLEOTIDE SEQUENCE</scope>
    <source>
        <tissue evidence="1">Shoot tissue taken approximately 20 cm above the soil surface</tissue>
    </source>
</reference>
<protein>
    <submittedName>
        <fullName evidence="1">Uncharacterized protein</fullName>
    </submittedName>
</protein>
<sequence>MSMSTVSSTPLTFCLCAGLIASQNSLMPSAASSNPASAMPTNLLDFNT</sequence>
<organism evidence="1">
    <name type="scientific">Arundo donax</name>
    <name type="common">Giant reed</name>
    <name type="synonym">Donax arundinaceus</name>
    <dbReference type="NCBI Taxonomy" id="35708"/>
    <lineage>
        <taxon>Eukaryota</taxon>
        <taxon>Viridiplantae</taxon>
        <taxon>Streptophyta</taxon>
        <taxon>Embryophyta</taxon>
        <taxon>Tracheophyta</taxon>
        <taxon>Spermatophyta</taxon>
        <taxon>Magnoliopsida</taxon>
        <taxon>Liliopsida</taxon>
        <taxon>Poales</taxon>
        <taxon>Poaceae</taxon>
        <taxon>PACMAD clade</taxon>
        <taxon>Arundinoideae</taxon>
        <taxon>Arundineae</taxon>
        <taxon>Arundo</taxon>
    </lineage>
</organism>
<dbReference type="EMBL" id="GBRH01282279">
    <property type="protein sequence ID" value="JAD15616.1"/>
    <property type="molecule type" value="Transcribed_RNA"/>
</dbReference>
<accession>A0A0A8XPM2</accession>
<reference evidence="1" key="1">
    <citation type="submission" date="2014-09" db="EMBL/GenBank/DDBJ databases">
        <authorList>
            <person name="Magalhaes I.L.F."/>
            <person name="Oliveira U."/>
            <person name="Santos F.R."/>
            <person name="Vidigal T.H.D.A."/>
            <person name="Brescovit A.D."/>
            <person name="Santos A.J."/>
        </authorList>
    </citation>
    <scope>NUCLEOTIDE SEQUENCE</scope>
    <source>
        <tissue evidence="1">Shoot tissue taken approximately 20 cm above the soil surface</tissue>
    </source>
</reference>
<name>A0A0A8XPM2_ARUDO</name>
<evidence type="ECO:0000313" key="1">
    <source>
        <dbReference type="EMBL" id="JAD15616.1"/>
    </source>
</evidence>